<dbReference type="EMBL" id="UYYB01005190">
    <property type="protein sequence ID" value="VDM67324.1"/>
    <property type="molecule type" value="Genomic_DNA"/>
</dbReference>
<dbReference type="PANTHER" id="PTHR31562:SF9">
    <property type="entry name" value="GLYCOSYLTRANSFERASE FAMILY 8 PROTEIN"/>
    <property type="match status" value="1"/>
</dbReference>
<proteinExistence type="predicted"/>
<dbReference type="AlphaFoldDB" id="A0A3P7IP01"/>
<evidence type="ECO:0000313" key="2">
    <source>
        <dbReference type="Proteomes" id="UP000270094"/>
    </source>
</evidence>
<evidence type="ECO:0008006" key="3">
    <source>
        <dbReference type="Google" id="ProtNLM"/>
    </source>
</evidence>
<dbReference type="Gene3D" id="3.90.550.10">
    <property type="entry name" value="Spore Coat Polysaccharide Biosynthesis Protein SpsA, Chain A"/>
    <property type="match status" value="1"/>
</dbReference>
<name>A0A3P7IP01_STRVU</name>
<dbReference type="OrthoDB" id="407658at2759"/>
<evidence type="ECO:0000313" key="1">
    <source>
        <dbReference type="EMBL" id="VDM67324.1"/>
    </source>
</evidence>
<sequence length="101" mass="12303">MNYDYILFIVPDIGVVNPRRRIEKFIDAESDIVMYERFHPIELMVDSYLVKNSRWARDFLERKRHMKIGWADYEKRLPHSFHGDDNGALYVRITYYRICIT</sequence>
<reference evidence="1 2" key="1">
    <citation type="submission" date="2018-11" db="EMBL/GenBank/DDBJ databases">
        <authorList>
            <consortium name="Pathogen Informatics"/>
        </authorList>
    </citation>
    <scope>NUCLEOTIDE SEQUENCE [LARGE SCALE GENOMIC DNA]</scope>
</reference>
<dbReference type="Pfam" id="PF03314">
    <property type="entry name" value="DUF273"/>
    <property type="match status" value="1"/>
</dbReference>
<organism evidence="1 2">
    <name type="scientific">Strongylus vulgaris</name>
    <name type="common">Blood worm</name>
    <dbReference type="NCBI Taxonomy" id="40348"/>
    <lineage>
        <taxon>Eukaryota</taxon>
        <taxon>Metazoa</taxon>
        <taxon>Ecdysozoa</taxon>
        <taxon>Nematoda</taxon>
        <taxon>Chromadorea</taxon>
        <taxon>Rhabditida</taxon>
        <taxon>Rhabditina</taxon>
        <taxon>Rhabditomorpha</taxon>
        <taxon>Strongyloidea</taxon>
        <taxon>Strongylidae</taxon>
        <taxon>Strongylus</taxon>
    </lineage>
</organism>
<dbReference type="PANTHER" id="PTHR31562">
    <property type="entry name" value="PROTEIN CBG18972"/>
    <property type="match status" value="1"/>
</dbReference>
<gene>
    <name evidence="1" type="ORF">SVUK_LOCUS2322</name>
</gene>
<keyword evidence="2" id="KW-1185">Reference proteome</keyword>
<protein>
    <recommendedName>
        <fullName evidence="3">Glycosyltransferase family 92 protein</fullName>
    </recommendedName>
</protein>
<accession>A0A3P7IP01</accession>
<dbReference type="InterPro" id="IPR029044">
    <property type="entry name" value="Nucleotide-diphossugar_trans"/>
</dbReference>
<dbReference type="Proteomes" id="UP000270094">
    <property type="component" value="Unassembled WGS sequence"/>
</dbReference>
<dbReference type="InterPro" id="IPR004988">
    <property type="entry name" value="DUF273"/>
</dbReference>